<comment type="subcellular location">
    <subcellularLocation>
        <location evidence="1">Cell outer membrane</location>
    </subcellularLocation>
</comment>
<reference evidence="6 7" key="1">
    <citation type="journal article" date="2015" name="Microbiome">
        <title>Genomic resolution of linkages in carbon, nitrogen, and sulfur cycling among widespread estuary sediment bacteria.</title>
        <authorList>
            <person name="Baker B.J."/>
            <person name="Lazar C.S."/>
            <person name="Teske A.P."/>
            <person name="Dick G.J."/>
        </authorList>
    </citation>
    <scope>NUCLEOTIDE SEQUENCE [LARGE SCALE GENOMIC DNA]</scope>
    <source>
        <strain evidence="6">SM1_77</strain>
    </source>
</reference>
<evidence type="ECO:0000259" key="5">
    <source>
        <dbReference type="PROSITE" id="PS51123"/>
    </source>
</evidence>
<dbReference type="InterPro" id="IPR050330">
    <property type="entry name" value="Bact_OuterMem_StrucFunc"/>
</dbReference>
<dbReference type="AlphaFoldDB" id="A0A0S8JVN8"/>
<organism evidence="6 7">
    <name type="scientific">candidate division WOR_3 bacterium SM1_77</name>
    <dbReference type="NCBI Taxonomy" id="1703778"/>
    <lineage>
        <taxon>Bacteria</taxon>
        <taxon>Bacteria division WOR-3</taxon>
    </lineage>
</organism>
<dbReference type="CDD" id="cd07185">
    <property type="entry name" value="OmpA_C-like"/>
    <property type="match status" value="1"/>
</dbReference>
<dbReference type="PANTHER" id="PTHR30329:SF21">
    <property type="entry name" value="LIPOPROTEIN YIAD-RELATED"/>
    <property type="match status" value="1"/>
</dbReference>
<dbReference type="InterPro" id="IPR036737">
    <property type="entry name" value="OmpA-like_sf"/>
</dbReference>
<dbReference type="PRINTS" id="PR01021">
    <property type="entry name" value="OMPADOMAIN"/>
</dbReference>
<dbReference type="PANTHER" id="PTHR30329">
    <property type="entry name" value="STATOR ELEMENT OF FLAGELLAR MOTOR COMPLEX"/>
    <property type="match status" value="1"/>
</dbReference>
<dbReference type="Proteomes" id="UP000050975">
    <property type="component" value="Unassembled WGS sequence"/>
</dbReference>
<dbReference type="Pfam" id="PF00691">
    <property type="entry name" value="OmpA"/>
    <property type="match status" value="1"/>
</dbReference>
<comment type="caution">
    <text evidence="6">The sequence shown here is derived from an EMBL/GenBank/DDBJ whole genome shotgun (WGS) entry which is preliminary data.</text>
</comment>
<gene>
    <name evidence="6" type="ORF">AMJ74_04435</name>
</gene>
<dbReference type="PROSITE" id="PS51257">
    <property type="entry name" value="PROKAR_LIPOPROTEIN"/>
    <property type="match status" value="1"/>
</dbReference>
<accession>A0A0S8JVN8</accession>
<evidence type="ECO:0000256" key="1">
    <source>
        <dbReference type="ARBA" id="ARBA00004442"/>
    </source>
</evidence>
<dbReference type="EMBL" id="LJVE01000078">
    <property type="protein sequence ID" value="KPL13895.1"/>
    <property type="molecule type" value="Genomic_DNA"/>
</dbReference>
<keyword evidence="2 4" id="KW-0472">Membrane</keyword>
<name>A0A0S8JVN8_UNCW3</name>
<evidence type="ECO:0000313" key="7">
    <source>
        <dbReference type="Proteomes" id="UP000050975"/>
    </source>
</evidence>
<protein>
    <recommendedName>
        <fullName evidence="5">OmpA-like domain-containing protein</fullName>
    </recommendedName>
</protein>
<dbReference type="InterPro" id="IPR006664">
    <property type="entry name" value="OMP_bac"/>
</dbReference>
<proteinExistence type="predicted"/>
<dbReference type="SUPFAM" id="SSF103088">
    <property type="entry name" value="OmpA-like"/>
    <property type="match status" value="1"/>
</dbReference>
<dbReference type="GO" id="GO:0009279">
    <property type="term" value="C:cell outer membrane"/>
    <property type="evidence" value="ECO:0007669"/>
    <property type="project" value="UniProtKB-SubCell"/>
</dbReference>
<dbReference type="InterPro" id="IPR006665">
    <property type="entry name" value="OmpA-like"/>
</dbReference>
<keyword evidence="3" id="KW-0998">Cell outer membrane</keyword>
<feature type="domain" description="OmpA-like" evidence="5">
    <location>
        <begin position="42"/>
        <end position="153"/>
    </location>
</feature>
<dbReference type="PATRIC" id="fig|1703778.3.peg.575"/>
<sequence length="153" mass="17211">MVKLTLPIILIGVIALGCAKKQVVKPVEEPVVEPTPIDIEVEPERPKLVLQRIFFDFDKSDIRADAAQTLSKNAEMLTLYPEVKVVIEGHCCEIGTAEYNLGLGERRATVAYDYLVMLGINKNRLSKVSYGEEKPLDPKDLPRNRRCEFVVTK</sequence>
<dbReference type="Gene3D" id="3.30.1330.60">
    <property type="entry name" value="OmpA-like domain"/>
    <property type="match status" value="1"/>
</dbReference>
<dbReference type="PROSITE" id="PS51123">
    <property type="entry name" value="OMPA_2"/>
    <property type="match status" value="1"/>
</dbReference>
<evidence type="ECO:0000256" key="4">
    <source>
        <dbReference type="PROSITE-ProRule" id="PRU00473"/>
    </source>
</evidence>
<evidence type="ECO:0000313" key="6">
    <source>
        <dbReference type="EMBL" id="KPL13895.1"/>
    </source>
</evidence>
<evidence type="ECO:0000256" key="2">
    <source>
        <dbReference type="ARBA" id="ARBA00023136"/>
    </source>
</evidence>
<evidence type="ECO:0000256" key="3">
    <source>
        <dbReference type="ARBA" id="ARBA00023237"/>
    </source>
</evidence>